<evidence type="ECO:0000313" key="21">
    <source>
        <dbReference type="EMBL" id="MBP0684244.1"/>
    </source>
</evidence>
<evidence type="ECO:0000256" key="7">
    <source>
        <dbReference type="ARBA" id="ARBA00037974"/>
    </source>
</evidence>
<dbReference type="SUPFAM" id="SSF53383">
    <property type="entry name" value="PLP-dependent transferases"/>
    <property type="match status" value="1"/>
</dbReference>
<dbReference type="EMBL" id="CSAD01000081">
    <property type="protein sequence ID" value="COV03561.1"/>
    <property type="molecule type" value="Genomic_DNA"/>
</dbReference>
<evidence type="ECO:0000313" key="16">
    <source>
        <dbReference type="EMBL" id="CFE35722.1"/>
    </source>
</evidence>
<evidence type="ECO:0000313" key="28">
    <source>
        <dbReference type="Proteomes" id="UP000256381"/>
    </source>
</evidence>
<dbReference type="InterPro" id="IPR015421">
    <property type="entry name" value="PyrdxlP-dep_Trfase_major"/>
</dbReference>
<dbReference type="InterPro" id="IPR015424">
    <property type="entry name" value="PyrdxlP-dep_Trfase"/>
</dbReference>
<keyword evidence="17" id="KW-0808">Transferase</keyword>
<evidence type="ECO:0000313" key="17">
    <source>
        <dbReference type="EMBL" id="CFE46892.1"/>
    </source>
</evidence>
<dbReference type="EMBL" id="CQQC01000440">
    <property type="protein sequence ID" value="CNV03746.1"/>
    <property type="molecule type" value="Genomic_DNA"/>
</dbReference>
<evidence type="ECO:0000256" key="3">
    <source>
        <dbReference type="ARBA" id="ARBA00022605"/>
    </source>
</evidence>
<evidence type="ECO:0000313" key="22">
    <source>
        <dbReference type="EMBL" id="REQ47723.1"/>
    </source>
</evidence>
<dbReference type="Pfam" id="PF00155">
    <property type="entry name" value="Aminotran_1_2"/>
    <property type="match status" value="1"/>
</dbReference>
<dbReference type="GO" id="GO:0047804">
    <property type="term" value="F:cysteine-S-conjugate beta-lyase activity"/>
    <property type="evidence" value="ECO:0007669"/>
    <property type="project" value="UniProtKB-EC"/>
</dbReference>
<sequence>MIPNPLEELTLEQLRSQRTSMKWRAHPADVLPLWVAEMDVKLPPTVADALRRAIDDGDTGYPYGTEYAEAVREFACQRWQWHDLEVSRTAIVPDVMLGIVEVLRLITDRGDPVIVNSPVYAPFYAFVSHDGRRVIPAPLRGDGRIDLDALQEAFSSARASSGSSGNVAYLLCNPHNPTGSVHTADELRGIAERAQRFGVRVVSDEIHAPLIPSGARFTPYLSVPGAENAFALMSASKAWNLGGLKAALAIAGREAAADLARMPEEVGHGPSHLGVIAHTAAFRTGGNWLDALLRGLDHNRTLLGALVDEHLPGVQYRWPQGTYLAWLDCRELGFDDAASDEMTEGLAVVSDLSGPARWFLDHARVALSSGHVFGIGGAGHVRINFATSRAILIEAVSRMSRSLLERR</sequence>
<dbReference type="SMR" id="A0A045IU22"/>
<name>A0A045IU22_MYCTX</name>
<comment type="catalytic activity">
    <reaction evidence="10">
        <text>L,L-cystathionine + H2O = L-homocysteine + pyruvate + NH4(+)</text>
        <dbReference type="Rhea" id="RHEA:13965"/>
        <dbReference type="ChEBI" id="CHEBI:15361"/>
        <dbReference type="ChEBI" id="CHEBI:15377"/>
        <dbReference type="ChEBI" id="CHEBI:28938"/>
        <dbReference type="ChEBI" id="CHEBI:58161"/>
        <dbReference type="ChEBI" id="CHEBI:58199"/>
    </reaction>
</comment>
<evidence type="ECO:0000256" key="9">
    <source>
        <dbReference type="ARBA" id="ARBA00047213"/>
    </source>
</evidence>
<dbReference type="Proteomes" id="UP000039217">
    <property type="component" value="Unassembled WGS sequence"/>
</dbReference>
<dbReference type="RefSeq" id="WP_003899255.1">
    <property type="nucleotide sequence ID" value="NZ_AP017901.1"/>
</dbReference>
<evidence type="ECO:0000256" key="2">
    <source>
        <dbReference type="ARBA" id="ARBA00012224"/>
    </source>
</evidence>
<evidence type="ECO:0000313" key="23">
    <source>
        <dbReference type="Proteomes" id="UP000039217"/>
    </source>
</evidence>
<dbReference type="EMBL" id="QTBD01000235">
    <property type="protein sequence ID" value="REQ47723.1"/>
    <property type="molecule type" value="Genomic_DNA"/>
</dbReference>
<dbReference type="EC" id="4.4.1.13" evidence="2"/>
<dbReference type="Proteomes" id="UP000046947">
    <property type="component" value="Unassembled WGS sequence"/>
</dbReference>
<dbReference type="PANTHER" id="PTHR43525">
    <property type="entry name" value="PROTEIN MALY"/>
    <property type="match status" value="1"/>
</dbReference>
<dbReference type="CDD" id="cd00609">
    <property type="entry name" value="AAT_like"/>
    <property type="match status" value="1"/>
</dbReference>
<evidence type="ECO:0000256" key="14">
    <source>
        <dbReference type="ARBA" id="ARBA00083175"/>
    </source>
</evidence>
<comment type="similarity">
    <text evidence="7">Belongs to the class-II pyridoxal-phosphate-dependent aminotransferase family. MalY/PatB cystathionine beta-lyase subfamily.</text>
</comment>
<evidence type="ECO:0000256" key="13">
    <source>
        <dbReference type="ARBA" id="ARBA00082255"/>
    </source>
</evidence>
<gene>
    <name evidence="17" type="primary">patB_1</name>
    <name evidence="19" type="synonym">patB_3</name>
    <name evidence="22" type="ORF">DSJ38_21890</name>
    <name evidence="18" type="ORF">ERS007661_01545</name>
    <name evidence="19" type="ORF">ERS007679_00884</name>
    <name evidence="16" type="ORF">ERS007681_00359</name>
    <name evidence="17" type="ORF">ERS007688_00473</name>
    <name evidence="20" type="ORF">ERS007741_00361</name>
    <name evidence="21" type="ORF">J8J21_14175</name>
</gene>
<protein>
    <recommendedName>
        <fullName evidence="12">Putative cystathionine beta-lyase</fullName>
        <ecNumber evidence="2">4.4.1.13</ecNumber>
    </recommendedName>
    <alternativeName>
        <fullName evidence="13">Beta-cystathionase</fullName>
    </alternativeName>
    <alternativeName>
        <fullName evidence="14">Cysteine lyase</fullName>
    </alternativeName>
    <alternativeName>
        <fullName evidence="9">Cysteine-S-conjugate beta-lyase</fullName>
    </alternativeName>
</protein>
<dbReference type="GO" id="GO:0008483">
    <property type="term" value="F:transaminase activity"/>
    <property type="evidence" value="ECO:0007669"/>
    <property type="project" value="UniProtKB-KW"/>
</dbReference>
<dbReference type="GO" id="GO:0009086">
    <property type="term" value="P:methionine biosynthetic process"/>
    <property type="evidence" value="ECO:0007669"/>
    <property type="project" value="UniProtKB-KW"/>
</dbReference>
<reference evidence="21 29" key="4">
    <citation type="submission" date="2021-03" db="EMBL/GenBank/DDBJ databases">
        <title>Whole Genome Sequencing of Mycobacterium tuberculosis clinical isolates from Arunachal Pradesh, India.</title>
        <authorList>
            <person name="Singh S."/>
            <person name="Mudliar S.R."/>
            <person name="Kulsum U."/>
            <person name="Rufai S.B."/>
            <person name="Singh P.K."/>
            <person name="Umpo M."/>
            <person name="Nyori M."/>
        </authorList>
    </citation>
    <scope>NUCLEOTIDE SEQUENCE [LARGE SCALE GENOMIC DNA]</scope>
    <source>
        <strain evidence="21 29">OMICS/BPL/0142/20/SP</strain>
    </source>
</reference>
<evidence type="ECO:0000256" key="1">
    <source>
        <dbReference type="ARBA" id="ARBA00001933"/>
    </source>
</evidence>
<dbReference type="EMBL" id="JAGIZI010000022">
    <property type="protein sequence ID" value="MBP0684244.1"/>
    <property type="molecule type" value="Genomic_DNA"/>
</dbReference>
<dbReference type="AlphaFoldDB" id="A0A045IU22"/>
<evidence type="ECO:0000313" key="29">
    <source>
        <dbReference type="Proteomes" id="UP000671119"/>
    </source>
</evidence>
<evidence type="ECO:0000313" key="18">
    <source>
        <dbReference type="EMBL" id="CNV03746.1"/>
    </source>
</evidence>
<keyword evidence="6 17" id="KW-0456">Lyase</keyword>
<keyword evidence="4" id="KW-0663">Pyridoxal phosphate</keyword>
<dbReference type="EMBL" id="CHKL01000020">
    <property type="protein sequence ID" value="COV65056.1"/>
    <property type="molecule type" value="Genomic_DNA"/>
</dbReference>
<proteinExistence type="inferred from homology"/>
<dbReference type="InterPro" id="IPR015422">
    <property type="entry name" value="PyrdxlP-dep_Trfase_small"/>
</dbReference>
<feature type="domain" description="Aminotransferase class I/classII large" evidence="15">
    <location>
        <begin position="30"/>
        <end position="396"/>
    </location>
</feature>
<keyword evidence="3" id="KW-0028">Amino-acid biosynthesis</keyword>
<dbReference type="GO" id="GO:0030170">
    <property type="term" value="F:pyridoxal phosphate binding"/>
    <property type="evidence" value="ECO:0007669"/>
    <property type="project" value="InterPro"/>
</dbReference>
<evidence type="ECO:0000256" key="6">
    <source>
        <dbReference type="ARBA" id="ARBA00023239"/>
    </source>
</evidence>
<dbReference type="InterPro" id="IPR051798">
    <property type="entry name" value="Class-II_PLP-Dep_Aminotrans"/>
</dbReference>
<dbReference type="Proteomes" id="UP000671119">
    <property type="component" value="Unassembled WGS sequence"/>
</dbReference>
<evidence type="ECO:0000313" key="27">
    <source>
        <dbReference type="Proteomes" id="UP000048600"/>
    </source>
</evidence>
<dbReference type="Proteomes" id="UP000048289">
    <property type="component" value="Unassembled WGS sequence"/>
</dbReference>
<evidence type="ECO:0000256" key="4">
    <source>
        <dbReference type="ARBA" id="ARBA00022898"/>
    </source>
</evidence>
<dbReference type="Proteomes" id="UP000256381">
    <property type="component" value="Unassembled WGS sequence"/>
</dbReference>
<comment type="catalytic activity">
    <reaction evidence="11">
        <text>an S-substituted L-cysteine + H2O = a thiol + pyruvate + NH4(+)</text>
        <dbReference type="Rhea" id="RHEA:18121"/>
        <dbReference type="ChEBI" id="CHEBI:15361"/>
        <dbReference type="ChEBI" id="CHEBI:15377"/>
        <dbReference type="ChEBI" id="CHEBI:28938"/>
        <dbReference type="ChEBI" id="CHEBI:29256"/>
        <dbReference type="ChEBI" id="CHEBI:58717"/>
        <dbReference type="EC" id="4.4.1.13"/>
    </reaction>
</comment>
<keyword evidence="17" id="KW-0032">Aminotransferase</keyword>
<evidence type="ECO:0000256" key="5">
    <source>
        <dbReference type="ARBA" id="ARBA00023167"/>
    </source>
</evidence>
<evidence type="ECO:0000256" key="11">
    <source>
        <dbReference type="ARBA" id="ARBA00047625"/>
    </source>
</evidence>
<dbReference type="Proteomes" id="UP000045842">
    <property type="component" value="Unassembled WGS sequence"/>
</dbReference>
<keyword evidence="5" id="KW-0486">Methionine biosynthesis</keyword>
<evidence type="ECO:0000313" key="19">
    <source>
        <dbReference type="EMBL" id="COV03561.1"/>
    </source>
</evidence>
<evidence type="ECO:0000313" key="24">
    <source>
        <dbReference type="Proteomes" id="UP000045842"/>
    </source>
</evidence>
<evidence type="ECO:0000313" key="25">
    <source>
        <dbReference type="Proteomes" id="UP000046947"/>
    </source>
</evidence>
<dbReference type="EMBL" id="CFOE01000023">
    <property type="protein sequence ID" value="CFE35722.1"/>
    <property type="molecule type" value="Genomic_DNA"/>
</dbReference>
<evidence type="ECO:0000259" key="15">
    <source>
        <dbReference type="Pfam" id="PF00155"/>
    </source>
</evidence>
<comment type="cofactor">
    <cofactor evidence="1">
        <name>pyridoxal 5'-phosphate</name>
        <dbReference type="ChEBI" id="CHEBI:597326"/>
    </cofactor>
</comment>
<accession>A0A045IU22</accession>
<evidence type="ECO:0000256" key="10">
    <source>
        <dbReference type="ARBA" id="ARBA00047517"/>
    </source>
</evidence>
<organism evidence="17 25">
    <name type="scientific">Mycobacterium tuberculosis</name>
    <dbReference type="NCBI Taxonomy" id="1773"/>
    <lineage>
        <taxon>Bacteria</taxon>
        <taxon>Bacillati</taxon>
        <taxon>Actinomycetota</taxon>
        <taxon>Actinomycetes</taxon>
        <taxon>Mycobacteriales</taxon>
        <taxon>Mycobacteriaceae</taxon>
        <taxon>Mycobacterium</taxon>
        <taxon>Mycobacterium tuberculosis complex</taxon>
    </lineage>
</organism>
<comment type="pathway">
    <text evidence="8">Amino-acid biosynthesis; L-methionine biosynthesis via de novo pathway; L-homocysteine from L-cystathionine: step 1/1.</text>
</comment>
<evidence type="ECO:0000256" key="12">
    <source>
        <dbReference type="ARBA" id="ARBA00072581"/>
    </source>
</evidence>
<dbReference type="FunFam" id="3.40.640.10:FF:000150">
    <property type="entry name" value="Cystathionine beta-lyase"/>
    <property type="match status" value="1"/>
</dbReference>
<dbReference type="PANTHER" id="PTHR43525:SF2">
    <property type="entry name" value="CYSTATHIONINE BETA-LYASE-RELATED"/>
    <property type="match status" value="1"/>
</dbReference>
<dbReference type="Gene3D" id="3.90.1150.10">
    <property type="entry name" value="Aspartate Aminotransferase, domain 1"/>
    <property type="match status" value="1"/>
</dbReference>
<reference evidence="22" key="3">
    <citation type="submission" date="2018-07" db="EMBL/GenBank/DDBJ databases">
        <authorList>
            <person name="Shah S."/>
            <person name="Brown T."/>
            <person name="Auld S."/>
            <person name="Bratton K."/>
            <person name="Narechania A."/>
            <person name="Mathema B."/>
            <person name="Gandhi N."/>
        </authorList>
    </citation>
    <scope>NUCLEOTIDE SEQUENCE</scope>
    <source>
        <strain evidence="22">32301_S10</strain>
    </source>
</reference>
<dbReference type="Proteomes" id="UP000048600">
    <property type="component" value="Unassembled WGS sequence"/>
</dbReference>
<reference evidence="23 24" key="1">
    <citation type="submission" date="2015-03" db="EMBL/GenBank/DDBJ databases">
        <authorList>
            <consortium name="Pathogen Informatics"/>
        </authorList>
    </citation>
    <scope>NUCLEOTIDE SEQUENCE [LARGE SCALE GENOMIC DNA]</scope>
    <source>
        <strain evidence="18 23">D00501624</strain>
        <strain evidence="19 24">G09801536</strain>
        <strain evidence="16 26">G09901357</strain>
        <strain evidence="17 25">H09601792</strain>
        <strain evidence="20 27">P00601463</strain>
    </source>
</reference>
<evidence type="ECO:0000256" key="8">
    <source>
        <dbReference type="ARBA" id="ARBA00046315"/>
    </source>
</evidence>
<evidence type="ECO:0000313" key="26">
    <source>
        <dbReference type="Proteomes" id="UP000048289"/>
    </source>
</evidence>
<reference evidence="22 28" key="2">
    <citation type="journal article" date="2017" name="N. Engl. J. Med.">
        <title>Transmission of Extensively Drug-Resistant Tuberculosis in South Africa.</title>
        <authorList>
            <person name="Shah N.S."/>
            <person name="Auld S.C."/>
            <person name="Brust J.C."/>
            <person name="Mathema B."/>
            <person name="Ismail N."/>
            <person name="Moodley P."/>
            <person name="Mlisana K."/>
            <person name="Allana S."/>
            <person name="Campbell A."/>
            <person name="Mthiyane T."/>
            <person name="Morris N."/>
            <person name="Mpangase P."/>
            <person name="van der Meulen H."/>
            <person name="Omar S.V."/>
            <person name="Brown T.S."/>
            <person name="Narechania A."/>
            <person name="Shaskina E."/>
            <person name="Kapwata T."/>
            <person name="Kreiswirth B."/>
            <person name="Gandhi N.R."/>
        </authorList>
    </citation>
    <scope>NUCLEOTIDE SEQUENCE [LARGE SCALE GENOMIC DNA]</scope>
    <source>
        <strain evidence="22 28">32301_S10</strain>
    </source>
</reference>
<dbReference type="InterPro" id="IPR004839">
    <property type="entry name" value="Aminotransferase_I/II_large"/>
</dbReference>
<dbReference type="EMBL" id="CFOH01000043">
    <property type="protein sequence ID" value="CFE46892.1"/>
    <property type="molecule type" value="Genomic_DNA"/>
</dbReference>
<evidence type="ECO:0000313" key="20">
    <source>
        <dbReference type="EMBL" id="COV65056.1"/>
    </source>
</evidence>
<dbReference type="Gene3D" id="3.40.640.10">
    <property type="entry name" value="Type I PLP-dependent aspartate aminotransferase-like (Major domain)"/>
    <property type="match status" value="1"/>
</dbReference>
<dbReference type="GeneID" id="45426274"/>
<dbReference type="OMA" id="HIRINIG"/>